<evidence type="ECO:0000313" key="2">
    <source>
        <dbReference type="Proteomes" id="UP001597018"/>
    </source>
</evidence>
<gene>
    <name evidence="1" type="ORF">ACFQ16_01085</name>
</gene>
<reference evidence="2" key="1">
    <citation type="journal article" date="2019" name="Int. J. Syst. Evol. Microbiol.">
        <title>The Global Catalogue of Microorganisms (GCM) 10K type strain sequencing project: providing services to taxonomists for standard genome sequencing and annotation.</title>
        <authorList>
            <consortium name="The Broad Institute Genomics Platform"/>
            <consortium name="The Broad Institute Genome Sequencing Center for Infectious Disease"/>
            <person name="Wu L."/>
            <person name="Ma J."/>
        </authorList>
    </citation>
    <scope>NUCLEOTIDE SEQUENCE [LARGE SCALE GENOMIC DNA]</scope>
    <source>
        <strain evidence="2">CCUG 56401</strain>
    </source>
</reference>
<protein>
    <submittedName>
        <fullName evidence="1">Uncharacterized protein</fullName>
    </submittedName>
</protein>
<sequence length="103" mass="11322">MADRIVIPEDLAQRFGMLRTAGRMVESARDRWNALDPKLLTAAGNDDETSEAIKKQAKDVNPAISELLDSLTQVLTVSGDHGQQVSNAFEHVEEDNADQAKNM</sequence>
<organism evidence="1 2">
    <name type="scientific">Saccharopolyspora rosea</name>
    <dbReference type="NCBI Taxonomy" id="524884"/>
    <lineage>
        <taxon>Bacteria</taxon>
        <taxon>Bacillati</taxon>
        <taxon>Actinomycetota</taxon>
        <taxon>Actinomycetes</taxon>
        <taxon>Pseudonocardiales</taxon>
        <taxon>Pseudonocardiaceae</taxon>
        <taxon>Saccharopolyspora</taxon>
    </lineage>
</organism>
<proteinExistence type="predicted"/>
<evidence type="ECO:0000313" key="1">
    <source>
        <dbReference type="EMBL" id="MFD0918328.1"/>
    </source>
</evidence>
<comment type="caution">
    <text evidence="1">The sequence shown here is derived from an EMBL/GenBank/DDBJ whole genome shotgun (WGS) entry which is preliminary data.</text>
</comment>
<dbReference type="Proteomes" id="UP001597018">
    <property type="component" value="Unassembled WGS sequence"/>
</dbReference>
<dbReference type="RefSeq" id="WP_263250047.1">
    <property type="nucleotide sequence ID" value="NZ_BAABLT010000034.1"/>
</dbReference>
<dbReference type="EMBL" id="JBHTIW010000001">
    <property type="protein sequence ID" value="MFD0918328.1"/>
    <property type="molecule type" value="Genomic_DNA"/>
</dbReference>
<name>A0ABW3FKL6_9PSEU</name>
<keyword evidence="2" id="KW-1185">Reference proteome</keyword>
<accession>A0ABW3FKL6</accession>